<dbReference type="PANTHER" id="PTHR43877">
    <property type="entry name" value="AMINOALKYLPHOSPHONATE N-ACETYLTRANSFERASE-RELATED-RELATED"/>
    <property type="match status" value="1"/>
</dbReference>
<dbReference type="OrthoDB" id="5243635at2"/>
<proteinExistence type="predicted"/>
<accession>A0A4V3I6I6</accession>
<dbReference type="Gene3D" id="3.40.630.30">
    <property type="match status" value="1"/>
</dbReference>
<evidence type="ECO:0000313" key="5">
    <source>
        <dbReference type="Proteomes" id="UP000297866"/>
    </source>
</evidence>
<feature type="domain" description="N-acetyltransferase" evidence="3">
    <location>
        <begin position="5"/>
        <end position="158"/>
    </location>
</feature>
<protein>
    <submittedName>
        <fullName evidence="4">GNAT family N-acetyltransferase</fullName>
    </submittedName>
</protein>
<reference evidence="4 5" key="1">
    <citation type="submission" date="2019-03" db="EMBL/GenBank/DDBJ databases">
        <title>Genomics of glacier-inhabiting Cryobacterium strains.</title>
        <authorList>
            <person name="Liu Q."/>
            <person name="Xin Y.-H."/>
        </authorList>
    </citation>
    <scope>NUCLEOTIDE SEQUENCE [LARGE SCALE GENOMIC DNA]</scope>
    <source>
        <strain evidence="4 5">Sr47</strain>
    </source>
</reference>
<dbReference type="PANTHER" id="PTHR43877:SF1">
    <property type="entry name" value="ACETYLTRANSFERASE"/>
    <property type="match status" value="1"/>
</dbReference>
<dbReference type="SUPFAM" id="SSF55729">
    <property type="entry name" value="Acyl-CoA N-acyltransferases (Nat)"/>
    <property type="match status" value="1"/>
</dbReference>
<evidence type="ECO:0000313" key="4">
    <source>
        <dbReference type="EMBL" id="TFB51973.1"/>
    </source>
</evidence>
<dbReference type="GO" id="GO:0016747">
    <property type="term" value="F:acyltransferase activity, transferring groups other than amino-acyl groups"/>
    <property type="evidence" value="ECO:0007669"/>
    <property type="project" value="InterPro"/>
</dbReference>
<dbReference type="Proteomes" id="UP000297866">
    <property type="component" value="Unassembled WGS sequence"/>
</dbReference>
<dbReference type="PROSITE" id="PS51186">
    <property type="entry name" value="GNAT"/>
    <property type="match status" value="1"/>
</dbReference>
<evidence type="ECO:0000259" key="3">
    <source>
        <dbReference type="PROSITE" id="PS51186"/>
    </source>
</evidence>
<organism evidence="4 5">
    <name type="scientific">Cryobacterium tagatosivorans</name>
    <dbReference type="NCBI Taxonomy" id="1259199"/>
    <lineage>
        <taxon>Bacteria</taxon>
        <taxon>Bacillati</taxon>
        <taxon>Actinomycetota</taxon>
        <taxon>Actinomycetes</taxon>
        <taxon>Micrococcales</taxon>
        <taxon>Microbacteriaceae</taxon>
        <taxon>Cryobacterium</taxon>
    </lineage>
</organism>
<dbReference type="RefSeq" id="WP_134489597.1">
    <property type="nucleotide sequence ID" value="NZ_SOEZ01000038.1"/>
</dbReference>
<dbReference type="InterPro" id="IPR016181">
    <property type="entry name" value="Acyl_CoA_acyltransferase"/>
</dbReference>
<sequence length="163" mass="18313">MDAKVIVRPASSNDVEALAQLHVSTWRETYSELVPKSFFSEKVVDHRRRMWAEWIQDRESDRVIRVAEINGTVEGFAAAGAAMSDPAPRARELYMIYVAKSWHGSGAGQSLLDAVLGEQSAFLWVAKQNPRAHAFYTRNGFKPDGGEQVDPRAEKLVEVRLVR</sequence>
<dbReference type="InterPro" id="IPR000182">
    <property type="entry name" value="GNAT_dom"/>
</dbReference>
<gene>
    <name evidence="4" type="ORF">E3O23_07255</name>
</gene>
<keyword evidence="2" id="KW-0012">Acyltransferase</keyword>
<keyword evidence="1 4" id="KW-0808">Transferase</keyword>
<comment type="caution">
    <text evidence="4">The sequence shown here is derived from an EMBL/GenBank/DDBJ whole genome shotgun (WGS) entry which is preliminary data.</text>
</comment>
<dbReference type="InterPro" id="IPR050832">
    <property type="entry name" value="Bact_Acetyltransf"/>
</dbReference>
<evidence type="ECO:0000256" key="2">
    <source>
        <dbReference type="ARBA" id="ARBA00023315"/>
    </source>
</evidence>
<evidence type="ECO:0000256" key="1">
    <source>
        <dbReference type="ARBA" id="ARBA00022679"/>
    </source>
</evidence>
<dbReference type="Pfam" id="PF00583">
    <property type="entry name" value="Acetyltransf_1"/>
    <property type="match status" value="1"/>
</dbReference>
<dbReference type="EMBL" id="SOEZ01000038">
    <property type="protein sequence ID" value="TFB51973.1"/>
    <property type="molecule type" value="Genomic_DNA"/>
</dbReference>
<name>A0A4V3I6I6_9MICO</name>
<keyword evidence="5" id="KW-1185">Reference proteome</keyword>
<dbReference type="CDD" id="cd04301">
    <property type="entry name" value="NAT_SF"/>
    <property type="match status" value="1"/>
</dbReference>
<dbReference type="AlphaFoldDB" id="A0A4V3I6I6"/>